<dbReference type="InterPro" id="IPR001626">
    <property type="entry name" value="ABC_TroCD"/>
</dbReference>
<evidence type="ECO:0000256" key="3">
    <source>
        <dbReference type="ARBA" id="ARBA00022692"/>
    </source>
</evidence>
<dbReference type="SUPFAM" id="SSF81345">
    <property type="entry name" value="ABC transporter involved in vitamin B12 uptake, BtuC"/>
    <property type="match status" value="1"/>
</dbReference>
<feature type="transmembrane region" description="Helical" evidence="7">
    <location>
        <begin position="85"/>
        <end position="107"/>
    </location>
</feature>
<accession>A0AAU9CX38</accession>
<evidence type="ECO:0000256" key="2">
    <source>
        <dbReference type="ARBA" id="ARBA00008034"/>
    </source>
</evidence>
<dbReference type="AlphaFoldDB" id="A0AAU9CX38"/>
<organism evidence="8 9">
    <name type="scientific">Xylocopilactobacillus apis</name>
    <dbReference type="NCBI Taxonomy" id="2932183"/>
    <lineage>
        <taxon>Bacteria</taxon>
        <taxon>Bacillati</taxon>
        <taxon>Bacillota</taxon>
        <taxon>Bacilli</taxon>
        <taxon>Lactobacillales</taxon>
        <taxon>Lactobacillaceae</taxon>
        <taxon>Xylocopilactobacillus</taxon>
    </lineage>
</organism>
<feature type="transmembrane region" description="Helical" evidence="7">
    <location>
        <begin position="6"/>
        <end position="30"/>
    </location>
</feature>
<name>A0AAU9CX38_9LACO</name>
<dbReference type="KEGG" id="xak:KIMC2_04200"/>
<dbReference type="GO" id="GO:0043190">
    <property type="term" value="C:ATP-binding cassette (ABC) transporter complex"/>
    <property type="evidence" value="ECO:0007669"/>
    <property type="project" value="InterPro"/>
</dbReference>
<dbReference type="EMBL" id="AP026801">
    <property type="protein sequence ID" value="BDR55858.1"/>
    <property type="molecule type" value="Genomic_DNA"/>
</dbReference>
<keyword evidence="4 7" id="KW-1133">Transmembrane helix</keyword>
<feature type="transmembrane region" description="Helical" evidence="7">
    <location>
        <begin position="42"/>
        <end position="65"/>
    </location>
</feature>
<dbReference type="Gene3D" id="1.10.3470.10">
    <property type="entry name" value="ABC transporter involved in vitamin B12 uptake, BtuC"/>
    <property type="match status" value="1"/>
</dbReference>
<sequence>MLNSEFMFNSFVSGTVIAIVCGIMSTFVLIRKLPFLTHMISEIGFSGAAFGIFAGLPPITGMLIFTTLAAVMTSVGANKFSSNDALVSVISALFMGSGALFLTLAKGNASYTTTLMFGSITAITKQNVIQILVVAGIVLITILLMFRPLKFDSFDPIAAQYSSLKTYWISLIFLILTAFTASVAAQIVGALLIFVLLTLPAAIAFYWGRNFSELIILSVLCALIGTWGGLYLSYVTDLPVTFFITLIEAILFFATLIAKKFIR</sequence>
<evidence type="ECO:0000313" key="9">
    <source>
        <dbReference type="Proteomes" id="UP001321804"/>
    </source>
</evidence>
<reference evidence="8 9" key="1">
    <citation type="journal article" date="2023" name="Microbiol. Spectr.">
        <title>Symbiosis of Carpenter Bees with Uncharacterized Lactic Acid Bacteria Showing NAD Auxotrophy.</title>
        <authorList>
            <person name="Kawasaki S."/>
            <person name="Ozawa K."/>
            <person name="Mori T."/>
            <person name="Yamamoto A."/>
            <person name="Ito M."/>
            <person name="Ohkuma M."/>
            <person name="Sakamoto M."/>
            <person name="Matsutani M."/>
        </authorList>
    </citation>
    <scope>NUCLEOTIDE SEQUENCE [LARGE SCALE GENOMIC DNA]</scope>
    <source>
        <strain evidence="8 9">KimC2</strain>
    </source>
</reference>
<evidence type="ECO:0000256" key="1">
    <source>
        <dbReference type="ARBA" id="ARBA00004141"/>
    </source>
</evidence>
<dbReference type="Proteomes" id="UP001321804">
    <property type="component" value="Chromosome"/>
</dbReference>
<feature type="transmembrane region" description="Helical" evidence="7">
    <location>
        <begin position="211"/>
        <end position="234"/>
    </location>
</feature>
<evidence type="ECO:0000313" key="8">
    <source>
        <dbReference type="EMBL" id="BDR55858.1"/>
    </source>
</evidence>
<keyword evidence="9" id="KW-1185">Reference proteome</keyword>
<dbReference type="Pfam" id="PF00950">
    <property type="entry name" value="ABC-3"/>
    <property type="match status" value="1"/>
</dbReference>
<keyword evidence="6" id="KW-0813">Transport</keyword>
<evidence type="ECO:0000256" key="7">
    <source>
        <dbReference type="SAM" id="Phobius"/>
    </source>
</evidence>
<dbReference type="GO" id="GO:0055085">
    <property type="term" value="P:transmembrane transport"/>
    <property type="evidence" value="ECO:0007669"/>
    <property type="project" value="InterPro"/>
</dbReference>
<dbReference type="RefSeq" id="WP_317697530.1">
    <property type="nucleotide sequence ID" value="NZ_AP026801.1"/>
</dbReference>
<evidence type="ECO:0000256" key="6">
    <source>
        <dbReference type="RuleBase" id="RU003943"/>
    </source>
</evidence>
<feature type="transmembrane region" description="Helical" evidence="7">
    <location>
        <begin position="128"/>
        <end position="146"/>
    </location>
</feature>
<evidence type="ECO:0000256" key="5">
    <source>
        <dbReference type="ARBA" id="ARBA00023136"/>
    </source>
</evidence>
<dbReference type="InterPro" id="IPR037294">
    <property type="entry name" value="ABC_BtuC-like"/>
</dbReference>
<evidence type="ECO:0000256" key="4">
    <source>
        <dbReference type="ARBA" id="ARBA00022989"/>
    </source>
</evidence>
<feature type="transmembrane region" description="Helical" evidence="7">
    <location>
        <begin position="240"/>
        <end position="258"/>
    </location>
</feature>
<dbReference type="PANTHER" id="PTHR30477">
    <property type="entry name" value="ABC-TRANSPORTER METAL-BINDING PROTEIN"/>
    <property type="match status" value="1"/>
</dbReference>
<proteinExistence type="inferred from homology"/>
<gene>
    <name evidence="8" type="primary">znuB</name>
    <name evidence="8" type="ORF">KIMC2_04200</name>
</gene>
<comment type="subcellular location">
    <subcellularLocation>
        <location evidence="6">Cell membrane</location>
        <topology evidence="6">Multi-pass membrane protein</topology>
    </subcellularLocation>
    <subcellularLocation>
        <location evidence="1">Membrane</location>
        <topology evidence="1">Multi-pass membrane protein</topology>
    </subcellularLocation>
</comment>
<feature type="transmembrane region" description="Helical" evidence="7">
    <location>
        <begin position="166"/>
        <end position="199"/>
    </location>
</feature>
<comment type="similarity">
    <text evidence="2 6">Belongs to the ABC-3 integral membrane protein family.</text>
</comment>
<keyword evidence="3 6" id="KW-0812">Transmembrane</keyword>
<protein>
    <submittedName>
        <fullName evidence="8">ABC transporter</fullName>
    </submittedName>
</protein>
<keyword evidence="5 7" id="KW-0472">Membrane</keyword>
<dbReference type="PANTHER" id="PTHR30477:SF21">
    <property type="entry name" value="ABC-3 PROTEIN"/>
    <property type="match status" value="1"/>
</dbReference>